<dbReference type="InterPro" id="IPR038810">
    <property type="entry name" value="CNTLN"/>
</dbReference>
<name>A0ABY7DVT2_MYAAR</name>
<evidence type="ECO:0000313" key="4">
    <source>
        <dbReference type="Proteomes" id="UP001164746"/>
    </source>
</evidence>
<feature type="coiled-coil region" evidence="1">
    <location>
        <begin position="419"/>
        <end position="453"/>
    </location>
</feature>
<evidence type="ECO:0000256" key="2">
    <source>
        <dbReference type="SAM" id="MobiDB-lite"/>
    </source>
</evidence>
<proteinExistence type="predicted"/>
<dbReference type="Proteomes" id="UP001164746">
    <property type="component" value="Chromosome 3"/>
</dbReference>
<keyword evidence="1" id="KW-0175">Coiled coil</keyword>
<feature type="coiled-coil region" evidence="1">
    <location>
        <begin position="260"/>
        <end position="301"/>
    </location>
</feature>
<feature type="coiled-coil region" evidence="1">
    <location>
        <begin position="355"/>
        <end position="382"/>
    </location>
</feature>
<dbReference type="PANTHER" id="PTHR18957:SF0">
    <property type="entry name" value="CENTLEIN"/>
    <property type="match status" value="1"/>
</dbReference>
<keyword evidence="4" id="KW-1185">Reference proteome</keyword>
<dbReference type="PANTHER" id="PTHR18957">
    <property type="entry name" value="CENTLEIN"/>
    <property type="match status" value="1"/>
</dbReference>
<evidence type="ECO:0000313" key="3">
    <source>
        <dbReference type="EMBL" id="WAR01004.1"/>
    </source>
</evidence>
<dbReference type="EMBL" id="CP111014">
    <property type="protein sequence ID" value="WAR01004.1"/>
    <property type="molecule type" value="Genomic_DNA"/>
</dbReference>
<feature type="compositionally biased region" description="Basic and acidic residues" evidence="2">
    <location>
        <begin position="164"/>
        <end position="175"/>
    </location>
</feature>
<accession>A0ABY7DVT2</accession>
<organism evidence="3 4">
    <name type="scientific">Mya arenaria</name>
    <name type="common">Soft-shell clam</name>
    <dbReference type="NCBI Taxonomy" id="6604"/>
    <lineage>
        <taxon>Eukaryota</taxon>
        <taxon>Metazoa</taxon>
        <taxon>Spiralia</taxon>
        <taxon>Lophotrochozoa</taxon>
        <taxon>Mollusca</taxon>
        <taxon>Bivalvia</taxon>
        <taxon>Autobranchia</taxon>
        <taxon>Heteroconchia</taxon>
        <taxon>Euheterodonta</taxon>
        <taxon>Imparidentia</taxon>
        <taxon>Neoheterodontei</taxon>
        <taxon>Myida</taxon>
        <taxon>Myoidea</taxon>
        <taxon>Myidae</taxon>
        <taxon>Mya</taxon>
    </lineage>
</organism>
<feature type="region of interest" description="Disordered" evidence="2">
    <location>
        <begin position="137"/>
        <end position="187"/>
    </location>
</feature>
<evidence type="ECO:0000256" key="1">
    <source>
        <dbReference type="SAM" id="Coils"/>
    </source>
</evidence>
<reference evidence="3" key="1">
    <citation type="submission" date="2022-11" db="EMBL/GenBank/DDBJ databases">
        <title>Centuries of genome instability and evolution in soft-shell clam transmissible cancer (bioRxiv).</title>
        <authorList>
            <person name="Hart S.F.M."/>
            <person name="Yonemitsu M.A."/>
            <person name="Giersch R.M."/>
            <person name="Beal B.F."/>
            <person name="Arriagada G."/>
            <person name="Davis B.W."/>
            <person name="Ostrander E.A."/>
            <person name="Goff S.P."/>
            <person name="Metzger M.J."/>
        </authorList>
    </citation>
    <scope>NUCLEOTIDE SEQUENCE</scope>
    <source>
        <strain evidence="3">MELC-2E11</strain>
        <tissue evidence="3">Siphon/mantle</tissue>
    </source>
</reference>
<feature type="coiled-coil region" evidence="1">
    <location>
        <begin position="197"/>
        <end position="224"/>
    </location>
</feature>
<gene>
    <name evidence="3" type="ORF">MAR_025376</name>
</gene>
<feature type="region of interest" description="Disordered" evidence="2">
    <location>
        <begin position="469"/>
        <end position="511"/>
    </location>
</feature>
<protein>
    <submittedName>
        <fullName evidence="3">CNTLN-like protein</fullName>
    </submittedName>
</protein>
<dbReference type="Gene3D" id="1.10.287.1490">
    <property type="match status" value="1"/>
</dbReference>
<sequence length="534" mass="62505">MTALTAAADHEIGRLLEENRHLAQDLKQCQADKDFVWSLWKKLQVTNPDVTEAVGLVVQREREKAEQRDRKVLEILQRKDDRIDELQANLAYKTRELGQSTVKQGDVSDEVYQLQRQVDMLQDRNSTLELQLKKVKRSKCVSESPRRDQTNQRLSNMSPKRSKSVKEVETPDIRTRQTKHARSSQVRNIEGRERNLEGAHSETIQALEREKRELSQRVQSMGHDLDKARSDKADEMALRVQLESKVTALDRDVQQKLGKFEQLVTELEEARSVLRKFESQVRQMQQDLDYKNTELETVRRELAELWTTHNQLTEHSSQQADLIRQIQSLQTDTQKMMKNQEEAYCMESSSIQQMYTDLTARYDQAKKAESELRSQVLTLKKEIMDREDIISDLKRQLDKRHTRDLSGSYLDQDEKVEPVLDLEFKCRGMQKEIDNLRRQLLEREGQIEALEEDAINQTIEFDVARLNRHERTHSTPSKQVKSVALSPMRGPTEWPGKSQRSRSMSPRREVLTSKPRLHIQKDLDDCRMILKLKN</sequence>